<organism evidence="1 2">
    <name type="scientific">Bradyrhizobium retamae</name>
    <dbReference type="NCBI Taxonomy" id="1300035"/>
    <lineage>
        <taxon>Bacteria</taxon>
        <taxon>Pseudomonadati</taxon>
        <taxon>Pseudomonadota</taxon>
        <taxon>Alphaproteobacteria</taxon>
        <taxon>Hyphomicrobiales</taxon>
        <taxon>Nitrobacteraceae</taxon>
        <taxon>Bradyrhizobium</taxon>
    </lineage>
</organism>
<evidence type="ECO:0000313" key="1">
    <source>
        <dbReference type="EMBL" id="KRR16595.1"/>
    </source>
</evidence>
<protein>
    <submittedName>
        <fullName evidence="1">Uncharacterized protein</fullName>
    </submittedName>
</protein>
<evidence type="ECO:0000313" key="2">
    <source>
        <dbReference type="Proteomes" id="UP000052023"/>
    </source>
</evidence>
<sequence length="65" mass="7203">MNVINFPTVNVAFAEACKARSAESERVTKLEHENFDIRTALADAVLAGVTARESVAVYRQQPPLW</sequence>
<accession>A0A0R3MH45</accession>
<gene>
    <name evidence="1" type="ORF">CQ13_36610</name>
</gene>
<comment type="caution">
    <text evidence="1">The sequence shown here is derived from an EMBL/GenBank/DDBJ whole genome shotgun (WGS) entry which is preliminary data.</text>
</comment>
<dbReference type="Proteomes" id="UP000052023">
    <property type="component" value="Unassembled WGS sequence"/>
</dbReference>
<dbReference type="AlphaFoldDB" id="A0A0R3MH45"/>
<keyword evidence="2" id="KW-1185">Reference proteome</keyword>
<dbReference type="EMBL" id="LLYA01000216">
    <property type="protein sequence ID" value="KRR16595.1"/>
    <property type="molecule type" value="Genomic_DNA"/>
</dbReference>
<name>A0A0R3MH45_9BRAD</name>
<proteinExistence type="predicted"/>
<dbReference type="RefSeq" id="WP_057847883.1">
    <property type="nucleotide sequence ID" value="NZ_LLYA01000216.1"/>
</dbReference>
<reference evidence="1 2" key="1">
    <citation type="submission" date="2014-03" db="EMBL/GenBank/DDBJ databases">
        <title>Bradyrhizobium valentinum sp. nov., isolated from effective nodules of Lupinus mariae-josephae, a lupine endemic of basic-lime soils in Eastern Spain.</title>
        <authorList>
            <person name="Duran D."/>
            <person name="Rey L."/>
            <person name="Navarro A."/>
            <person name="Busquets A."/>
            <person name="Imperial J."/>
            <person name="Ruiz-Argueso T."/>
        </authorList>
    </citation>
    <scope>NUCLEOTIDE SEQUENCE [LARGE SCALE GENOMIC DNA]</scope>
    <source>
        <strain evidence="1 2">Ro19</strain>
    </source>
</reference>